<dbReference type="RefSeq" id="XP_008866552.1">
    <property type="nucleotide sequence ID" value="XM_008868330.1"/>
</dbReference>
<comment type="cofactor">
    <cofactor evidence="1 8">
        <name>Mg(2+)</name>
        <dbReference type="ChEBI" id="CHEBI:18420"/>
    </cofactor>
</comment>
<gene>
    <name evidence="10" type="ORF">H310_04135</name>
</gene>
<evidence type="ECO:0000256" key="7">
    <source>
        <dbReference type="ARBA" id="ARBA00047686"/>
    </source>
</evidence>
<accession>A0A024UFQ3</accession>
<dbReference type="VEuPathDB" id="FungiDB:H310_04135"/>
<dbReference type="SUPFAM" id="SSF51283">
    <property type="entry name" value="dUTPase-like"/>
    <property type="match status" value="1"/>
</dbReference>
<dbReference type="InterPro" id="IPR036157">
    <property type="entry name" value="dUTPase-like_sf"/>
</dbReference>
<evidence type="ECO:0000256" key="5">
    <source>
        <dbReference type="ARBA" id="ARBA00022842"/>
    </source>
</evidence>
<dbReference type="GO" id="GO:0046081">
    <property type="term" value="P:dUTP catabolic process"/>
    <property type="evidence" value="ECO:0007669"/>
    <property type="project" value="UniProtKB-UniRule"/>
</dbReference>
<comment type="function">
    <text evidence="8">Involved in nucleotide metabolism via production of dUMP, the immediate precursor of thymidine nucleotides, and decreases the intracellular concentration of dUTP so that uracil cannot be incorporated into DNA.</text>
</comment>
<dbReference type="UniPathway" id="UPA00610">
    <property type="reaction ID" value="UER00666"/>
</dbReference>
<protein>
    <recommendedName>
        <fullName evidence="8">Deoxyuridine 5'-triphosphate nucleotidohydrolase</fullName>
        <shortName evidence="8">dUTPase</shortName>
        <ecNumber evidence="8">3.6.1.23</ecNumber>
    </recommendedName>
    <alternativeName>
        <fullName evidence="8">dUTP pyrophosphatase</fullName>
    </alternativeName>
</protein>
<dbReference type="Pfam" id="PF00692">
    <property type="entry name" value="dUTPase"/>
    <property type="match status" value="1"/>
</dbReference>
<dbReference type="InterPro" id="IPR029054">
    <property type="entry name" value="dUTPase-like"/>
</dbReference>
<evidence type="ECO:0000259" key="9">
    <source>
        <dbReference type="Pfam" id="PF00692"/>
    </source>
</evidence>
<dbReference type="eggNOG" id="KOG3370">
    <property type="taxonomic scope" value="Eukaryota"/>
</dbReference>
<keyword evidence="8" id="KW-0479">Metal-binding</keyword>
<dbReference type="InterPro" id="IPR033704">
    <property type="entry name" value="dUTPase_trimeric"/>
</dbReference>
<dbReference type="PANTHER" id="PTHR11241">
    <property type="entry name" value="DEOXYURIDINE 5'-TRIPHOSPHATE NUCLEOTIDOHYDROLASE"/>
    <property type="match status" value="1"/>
</dbReference>
<feature type="domain" description="dUTPase-like" evidence="9">
    <location>
        <begin position="14"/>
        <end position="143"/>
    </location>
</feature>
<evidence type="ECO:0000256" key="4">
    <source>
        <dbReference type="ARBA" id="ARBA00022801"/>
    </source>
</evidence>
<keyword evidence="5 8" id="KW-0460">Magnesium</keyword>
<dbReference type="EC" id="3.6.1.23" evidence="8"/>
<proteinExistence type="inferred from homology"/>
<dbReference type="AlphaFoldDB" id="A0A024UFQ3"/>
<dbReference type="CDD" id="cd07557">
    <property type="entry name" value="trimeric_dUTPase"/>
    <property type="match status" value="1"/>
</dbReference>
<dbReference type="Gene3D" id="2.70.40.10">
    <property type="match status" value="1"/>
</dbReference>
<evidence type="ECO:0000256" key="1">
    <source>
        <dbReference type="ARBA" id="ARBA00001946"/>
    </source>
</evidence>
<dbReference type="NCBIfam" id="TIGR00576">
    <property type="entry name" value="dut"/>
    <property type="match status" value="1"/>
</dbReference>
<dbReference type="GO" id="GO:0000287">
    <property type="term" value="F:magnesium ion binding"/>
    <property type="evidence" value="ECO:0007669"/>
    <property type="project" value="UniProtKB-UniRule"/>
</dbReference>
<dbReference type="NCBIfam" id="NF001862">
    <property type="entry name" value="PRK00601.1"/>
    <property type="match status" value="1"/>
</dbReference>
<comment type="pathway">
    <text evidence="2 8">Pyrimidine metabolism; dUMP biosynthesis; dUMP from dCTP (dUTP route): step 2/2.</text>
</comment>
<keyword evidence="4 8" id="KW-0378">Hydrolase</keyword>
<dbReference type="FunFam" id="2.70.40.10:FF:000004">
    <property type="entry name" value="Deoxyuridine triphosphatase"/>
    <property type="match status" value="1"/>
</dbReference>
<dbReference type="GO" id="GO:0004170">
    <property type="term" value="F:dUTP diphosphatase activity"/>
    <property type="evidence" value="ECO:0007669"/>
    <property type="project" value="UniProtKB-UniRule"/>
</dbReference>
<comment type="similarity">
    <text evidence="3 8">Belongs to the dUTPase family.</text>
</comment>
<dbReference type="GO" id="GO:0006226">
    <property type="term" value="P:dUMP biosynthetic process"/>
    <property type="evidence" value="ECO:0007669"/>
    <property type="project" value="UniProtKB-UniRule"/>
</dbReference>
<reference evidence="10" key="1">
    <citation type="submission" date="2013-12" db="EMBL/GenBank/DDBJ databases">
        <title>The Genome Sequence of Aphanomyces invadans NJM9701.</title>
        <authorList>
            <consortium name="The Broad Institute Genomics Platform"/>
            <person name="Russ C."/>
            <person name="Tyler B."/>
            <person name="van West P."/>
            <person name="Dieguez-Uribeondo J."/>
            <person name="Young S.K."/>
            <person name="Zeng Q."/>
            <person name="Gargeya S."/>
            <person name="Fitzgerald M."/>
            <person name="Abouelleil A."/>
            <person name="Alvarado L."/>
            <person name="Chapman S.B."/>
            <person name="Gainer-Dewar J."/>
            <person name="Goldberg J."/>
            <person name="Griggs A."/>
            <person name="Gujja S."/>
            <person name="Hansen M."/>
            <person name="Howarth C."/>
            <person name="Imamovic A."/>
            <person name="Ireland A."/>
            <person name="Larimer J."/>
            <person name="McCowan C."/>
            <person name="Murphy C."/>
            <person name="Pearson M."/>
            <person name="Poon T.W."/>
            <person name="Priest M."/>
            <person name="Roberts A."/>
            <person name="Saif S."/>
            <person name="Shea T."/>
            <person name="Sykes S."/>
            <person name="Wortman J."/>
            <person name="Nusbaum C."/>
            <person name="Birren B."/>
        </authorList>
    </citation>
    <scope>NUCLEOTIDE SEQUENCE [LARGE SCALE GENOMIC DNA]</scope>
    <source>
        <strain evidence="10">NJM9701</strain>
    </source>
</reference>
<dbReference type="InterPro" id="IPR008181">
    <property type="entry name" value="dUTPase"/>
</dbReference>
<evidence type="ECO:0000256" key="2">
    <source>
        <dbReference type="ARBA" id="ARBA00005142"/>
    </source>
</evidence>
<name>A0A024UFQ3_9STRA</name>
<comment type="catalytic activity">
    <reaction evidence="7 8">
        <text>dUTP + H2O = dUMP + diphosphate + H(+)</text>
        <dbReference type="Rhea" id="RHEA:10248"/>
        <dbReference type="ChEBI" id="CHEBI:15377"/>
        <dbReference type="ChEBI" id="CHEBI:15378"/>
        <dbReference type="ChEBI" id="CHEBI:33019"/>
        <dbReference type="ChEBI" id="CHEBI:61555"/>
        <dbReference type="ChEBI" id="CHEBI:246422"/>
        <dbReference type="EC" id="3.6.1.23"/>
    </reaction>
</comment>
<evidence type="ECO:0000256" key="3">
    <source>
        <dbReference type="ARBA" id="ARBA00006581"/>
    </source>
</evidence>
<dbReference type="STRING" id="157072.A0A024UFQ3"/>
<dbReference type="EMBL" id="KI913957">
    <property type="protein sequence ID" value="ETW05114.1"/>
    <property type="molecule type" value="Genomic_DNA"/>
</dbReference>
<keyword evidence="6 8" id="KW-0546">Nucleotide metabolism</keyword>
<dbReference type="PANTHER" id="PTHR11241:SF0">
    <property type="entry name" value="DEOXYURIDINE 5'-TRIPHOSPHATE NUCLEOTIDOHYDROLASE"/>
    <property type="match status" value="1"/>
</dbReference>
<evidence type="ECO:0000313" key="10">
    <source>
        <dbReference type="EMBL" id="ETW05114.1"/>
    </source>
</evidence>
<organism evidence="10">
    <name type="scientific">Aphanomyces invadans</name>
    <dbReference type="NCBI Taxonomy" id="157072"/>
    <lineage>
        <taxon>Eukaryota</taxon>
        <taxon>Sar</taxon>
        <taxon>Stramenopiles</taxon>
        <taxon>Oomycota</taxon>
        <taxon>Saprolegniomycetes</taxon>
        <taxon>Saprolegniales</taxon>
        <taxon>Verrucalvaceae</taxon>
        <taxon>Aphanomyces</taxon>
    </lineage>
</organism>
<sequence length="238" mass="25702">MGREVLFVKKLTAHAIVPCRGSNFAAGFDLSSAYECVIPAHGKGLVKTDIAIAIPPGTYARVAPRSGLSWKNHLDVGAGVIDEDYRGNVGVVMFNHANEDFHVKAGDRIAQLILERIVTHATVEEVEELSETERGEGGFGSTGVAKKFKYDEESNKTVCTMDDDCKDSTPASSNPNSTTIIAAIAAVESSLDEVQRKKVKGIIVQADARKYDILLQASAHFLASGNKDSFLEWLHALL</sequence>
<dbReference type="OrthoDB" id="10261072at2759"/>
<evidence type="ECO:0000256" key="6">
    <source>
        <dbReference type="ARBA" id="ARBA00023080"/>
    </source>
</evidence>
<dbReference type="GeneID" id="20081185"/>
<evidence type="ECO:0000256" key="8">
    <source>
        <dbReference type="RuleBase" id="RU367024"/>
    </source>
</evidence>